<dbReference type="PROSITE" id="PS50016">
    <property type="entry name" value="ZF_PHD_2"/>
    <property type="match status" value="1"/>
</dbReference>
<dbReference type="GO" id="GO:0000122">
    <property type="term" value="P:negative regulation of transcription by RNA polymerase II"/>
    <property type="evidence" value="ECO:0007669"/>
    <property type="project" value="TreeGrafter"/>
</dbReference>
<feature type="domain" description="PHD-type" evidence="12">
    <location>
        <begin position="240"/>
        <end position="293"/>
    </location>
</feature>
<dbReference type="AlphaFoldDB" id="A0A6A4W637"/>
<name>A0A6A4W637_AMPAM</name>
<feature type="compositionally biased region" description="Low complexity" evidence="11">
    <location>
        <begin position="83"/>
        <end position="96"/>
    </location>
</feature>
<evidence type="ECO:0000256" key="2">
    <source>
        <dbReference type="ARBA" id="ARBA00007269"/>
    </source>
</evidence>
<feature type="domain" description="RING-type" evidence="13">
    <location>
        <begin position="243"/>
        <end position="291"/>
    </location>
</feature>
<reference evidence="15 16" key="1">
    <citation type="submission" date="2019-07" db="EMBL/GenBank/DDBJ databases">
        <title>Draft genome assembly of a fouling barnacle, Amphibalanus amphitrite (Darwin, 1854): The first reference genome for Thecostraca.</title>
        <authorList>
            <person name="Kim W."/>
        </authorList>
    </citation>
    <scope>NUCLEOTIDE SEQUENCE [LARGE SCALE GENOMIC DNA]</scope>
    <source>
        <strain evidence="15">SNU_AA5</strain>
        <tissue evidence="15">Soma without cirri and trophi</tissue>
    </source>
</reference>
<dbReference type="PROSITE" id="PS51061">
    <property type="entry name" value="R3H"/>
    <property type="match status" value="1"/>
</dbReference>
<dbReference type="Pfam" id="PF01424">
    <property type="entry name" value="R3H"/>
    <property type="match status" value="1"/>
</dbReference>
<feature type="domain" description="R3H" evidence="14">
    <location>
        <begin position="896"/>
        <end position="964"/>
    </location>
</feature>
<evidence type="ECO:0000256" key="1">
    <source>
        <dbReference type="ARBA" id="ARBA00004123"/>
    </source>
</evidence>
<dbReference type="CDD" id="cd06008">
    <property type="entry name" value="NF-X1-zinc-finger"/>
    <property type="match status" value="6"/>
</dbReference>
<evidence type="ECO:0000313" key="16">
    <source>
        <dbReference type="Proteomes" id="UP000440578"/>
    </source>
</evidence>
<evidence type="ECO:0000259" key="12">
    <source>
        <dbReference type="PROSITE" id="PS50016"/>
    </source>
</evidence>
<accession>A0A6A4W637</accession>
<dbReference type="PROSITE" id="PS50089">
    <property type="entry name" value="ZF_RING_2"/>
    <property type="match status" value="1"/>
</dbReference>
<keyword evidence="8" id="KW-0804">Transcription</keyword>
<evidence type="ECO:0000256" key="5">
    <source>
        <dbReference type="ARBA" id="ARBA00022771"/>
    </source>
</evidence>
<dbReference type="InterPro" id="IPR000967">
    <property type="entry name" value="Znf_NFX1"/>
</dbReference>
<evidence type="ECO:0000259" key="13">
    <source>
        <dbReference type="PROSITE" id="PS50089"/>
    </source>
</evidence>
<dbReference type="InterPro" id="IPR019787">
    <property type="entry name" value="Znf_PHD-finger"/>
</dbReference>
<dbReference type="Gene3D" id="3.30.1370.50">
    <property type="entry name" value="R3H-like domain"/>
    <property type="match status" value="1"/>
</dbReference>
<dbReference type="InterPro" id="IPR036867">
    <property type="entry name" value="R3H_dom_sf"/>
</dbReference>
<proteinExistence type="inferred from homology"/>
<dbReference type="SMART" id="SM00393">
    <property type="entry name" value="R3H"/>
    <property type="match status" value="1"/>
</dbReference>
<keyword evidence="9" id="KW-0539">Nucleus</keyword>
<dbReference type="SUPFAM" id="SSF57850">
    <property type="entry name" value="RING/U-box"/>
    <property type="match status" value="1"/>
</dbReference>
<dbReference type="Proteomes" id="UP000440578">
    <property type="component" value="Unassembled WGS sequence"/>
</dbReference>
<dbReference type="GO" id="GO:0000977">
    <property type="term" value="F:RNA polymerase II transcription regulatory region sequence-specific DNA binding"/>
    <property type="evidence" value="ECO:0007669"/>
    <property type="project" value="TreeGrafter"/>
</dbReference>
<dbReference type="OrthoDB" id="6512771at2759"/>
<evidence type="ECO:0000256" key="4">
    <source>
        <dbReference type="ARBA" id="ARBA00022737"/>
    </source>
</evidence>
<dbReference type="EMBL" id="VIIS01001429">
    <property type="protein sequence ID" value="KAF0298482.1"/>
    <property type="molecule type" value="Genomic_DNA"/>
</dbReference>
<organism evidence="15 16">
    <name type="scientific">Amphibalanus amphitrite</name>
    <name type="common">Striped barnacle</name>
    <name type="synonym">Balanus amphitrite</name>
    <dbReference type="NCBI Taxonomy" id="1232801"/>
    <lineage>
        <taxon>Eukaryota</taxon>
        <taxon>Metazoa</taxon>
        <taxon>Ecdysozoa</taxon>
        <taxon>Arthropoda</taxon>
        <taxon>Crustacea</taxon>
        <taxon>Multicrustacea</taxon>
        <taxon>Cirripedia</taxon>
        <taxon>Thoracica</taxon>
        <taxon>Thoracicalcarea</taxon>
        <taxon>Balanomorpha</taxon>
        <taxon>Balanoidea</taxon>
        <taxon>Balanidae</taxon>
        <taxon>Amphibalaninae</taxon>
        <taxon>Amphibalanus</taxon>
    </lineage>
</organism>
<evidence type="ECO:0000256" key="6">
    <source>
        <dbReference type="ARBA" id="ARBA00022833"/>
    </source>
</evidence>
<dbReference type="InterPro" id="IPR001841">
    <property type="entry name" value="Znf_RING"/>
</dbReference>
<dbReference type="SUPFAM" id="SSF82708">
    <property type="entry name" value="R3H domain"/>
    <property type="match status" value="1"/>
</dbReference>
<dbReference type="Pfam" id="PF01422">
    <property type="entry name" value="zf-NF-X1"/>
    <property type="match status" value="7"/>
</dbReference>
<protein>
    <submittedName>
        <fullName evidence="15">Protein shuttle craft</fullName>
    </submittedName>
</protein>
<evidence type="ECO:0000256" key="11">
    <source>
        <dbReference type="SAM" id="MobiDB-lite"/>
    </source>
</evidence>
<comment type="caution">
    <text evidence="15">The sequence shown here is derived from an EMBL/GenBank/DDBJ whole genome shotgun (WGS) entry which is preliminary data.</text>
</comment>
<dbReference type="InterPro" id="IPR001374">
    <property type="entry name" value="R3H_dom"/>
</dbReference>
<feature type="compositionally biased region" description="Gly residues" evidence="11">
    <location>
        <begin position="154"/>
        <end position="164"/>
    </location>
</feature>
<dbReference type="GO" id="GO:0008270">
    <property type="term" value="F:zinc ion binding"/>
    <property type="evidence" value="ECO:0007669"/>
    <property type="project" value="UniProtKB-KW"/>
</dbReference>
<feature type="region of interest" description="Disordered" evidence="11">
    <location>
        <begin position="966"/>
        <end position="1012"/>
    </location>
</feature>
<dbReference type="GO" id="GO:0000981">
    <property type="term" value="F:DNA-binding transcription factor activity, RNA polymerase II-specific"/>
    <property type="evidence" value="ECO:0007669"/>
    <property type="project" value="TreeGrafter"/>
</dbReference>
<gene>
    <name evidence="15" type="primary">stc</name>
    <name evidence="15" type="ORF">FJT64_004159</name>
</gene>
<evidence type="ECO:0000256" key="10">
    <source>
        <dbReference type="PROSITE-ProRule" id="PRU00175"/>
    </source>
</evidence>
<sequence>MSSEEPIPTRTFSRGGGMGRGRARPRRAGARTWDARAGPPPDHISSVGELGRPTSQRQRWPPGARPGEPAVFSDSVLAFISSATAAAQGEAPAAEGSGRRQQRGTPPERRDDPRRRQHYRDGGKGGTSRAGRPQGDGPLQHSAPHPAGRRPNGGHSGPAAGGWLGSSRSEGAGWCPDGGRRHGGPRRGGRRQPPRPPAPPDHQADASVCRPQPVAVRAPSPSGAELGQRERLVEQLSGGRYECLVCVELVRPAHPVWSCASCYHVFHMGCVRRWARTSRAESGGWRCPACQNVTAAPPATYKCFCGKMRDPPWNRRDTPHSCGEVCGRSRSDVNCVHRCTLLCHPGPCPPCSASVTRSCPCGKKTVEIRCELAATLTCEQTCGRSLNCGVHRCGEPCHRGDCAECPVQLERVCFCGKERRQEACTAETAGAGPFCCGQPCGRQLDCGRHHCDRLCHEGECGACPLSPELVQRCPCGARPLSELPAPARASCADPVPTCGGTCGRRLACGRPGQRHTCRAACHAGDCPPCPLQTAVRCRCGFMDREIACGELTTRADDARCQKRCTKVADGDRGRSVLCTLGAQALCCKRSCGRHKCGQECCILVEHPCPLTCGRRLTCGVHTCQQPCHVGQCRPCMEASFDELHCECGASVLYPPVACGTPRPPCDQPCSRAHPCGHPVLHSCHSQPECPPCTQLMKKFCYGRHEERSSVPCHQTAVSCGRPCGKPLPCRRHQCKEPCHAGPCPELAAGCRQPCRAVRGDCQHPCGAPCHDGECPSTPCRAQVRVSCECGHRSRTVACSDTGGFRALSTSALAHRLSAIQAGGAGGVDVSELLSGAAGGPARAARTRALQCNAECALLERNRRLAAALQIKNPELSSRAGPPAYPPSMLEMARKAKGLAEDVHQQLAELVQRAQQSKHKSRSVAFAPMNRERRQFVHEYCEHFGCESESYDDEPKRNVVVESGPRKIAPAPRLGSKRESAAAVPAGAATTAPSVASAQSKEPPAIDYFDFTG</sequence>
<keyword evidence="16" id="KW-1185">Reference proteome</keyword>
<feature type="compositionally biased region" description="Low complexity" evidence="11">
    <location>
        <begin position="980"/>
        <end position="997"/>
    </location>
</feature>
<keyword evidence="6" id="KW-0862">Zinc</keyword>
<keyword evidence="3" id="KW-0479">Metal-binding</keyword>
<feature type="compositionally biased region" description="Basic residues" evidence="11">
    <location>
        <begin position="181"/>
        <end position="193"/>
    </location>
</feature>
<feature type="region of interest" description="Disordered" evidence="11">
    <location>
        <begin position="83"/>
        <end position="207"/>
    </location>
</feature>
<dbReference type="InterPro" id="IPR034078">
    <property type="entry name" value="NFX1_fam"/>
</dbReference>
<dbReference type="SMART" id="SM00438">
    <property type="entry name" value="ZnF_NFX"/>
    <property type="match status" value="9"/>
</dbReference>
<dbReference type="CDD" id="cd16696">
    <property type="entry name" value="RING-CH-C4HC3_NFX1"/>
    <property type="match status" value="1"/>
</dbReference>
<dbReference type="GO" id="GO:0005634">
    <property type="term" value="C:nucleus"/>
    <property type="evidence" value="ECO:0007669"/>
    <property type="project" value="UniProtKB-SubCell"/>
</dbReference>
<comment type="subcellular location">
    <subcellularLocation>
        <location evidence="1">Nucleus</location>
    </subcellularLocation>
</comment>
<keyword evidence="4" id="KW-0677">Repeat</keyword>
<feature type="region of interest" description="Disordered" evidence="11">
    <location>
        <begin position="1"/>
        <end position="71"/>
    </location>
</feature>
<evidence type="ECO:0000256" key="7">
    <source>
        <dbReference type="ARBA" id="ARBA00023015"/>
    </source>
</evidence>
<evidence type="ECO:0000256" key="8">
    <source>
        <dbReference type="ARBA" id="ARBA00023163"/>
    </source>
</evidence>
<evidence type="ECO:0000256" key="9">
    <source>
        <dbReference type="ARBA" id="ARBA00023242"/>
    </source>
</evidence>
<evidence type="ECO:0000256" key="3">
    <source>
        <dbReference type="ARBA" id="ARBA00022723"/>
    </source>
</evidence>
<keyword evidence="7" id="KW-0805">Transcription regulation</keyword>
<comment type="similarity">
    <text evidence="2">Belongs to the NFX1 family.</text>
</comment>
<evidence type="ECO:0000259" key="14">
    <source>
        <dbReference type="PROSITE" id="PS51061"/>
    </source>
</evidence>
<keyword evidence="5 10" id="KW-0863">Zinc-finger</keyword>
<evidence type="ECO:0000313" key="15">
    <source>
        <dbReference type="EMBL" id="KAF0298482.1"/>
    </source>
</evidence>
<dbReference type="PANTHER" id="PTHR12360">
    <property type="entry name" value="NUCLEAR TRANSCRIPTION FACTOR, X-BOX BINDING 1 NFX1"/>
    <property type="match status" value="1"/>
</dbReference>
<feature type="compositionally biased region" description="Basic and acidic residues" evidence="11">
    <location>
        <begin position="106"/>
        <end position="123"/>
    </location>
</feature>
<dbReference type="PANTHER" id="PTHR12360:SF12">
    <property type="entry name" value="TRANSCRIPTIONAL REPRESSOR NF-X1"/>
    <property type="match status" value="1"/>
</dbReference>